<dbReference type="InterPro" id="IPR020479">
    <property type="entry name" value="HD_metazoa"/>
</dbReference>
<reference evidence="10 11" key="1">
    <citation type="submission" date="2019-07" db="EMBL/GenBank/DDBJ databases">
        <title>Annotation for the trematode Paragonimus westermani.</title>
        <authorList>
            <person name="Choi Y.-J."/>
        </authorList>
    </citation>
    <scope>NUCLEOTIDE SEQUENCE [LARGE SCALE GENOMIC DNA]</scope>
    <source>
        <strain evidence="10">180907_Pwestermani</strain>
    </source>
</reference>
<evidence type="ECO:0000256" key="5">
    <source>
        <dbReference type="ARBA" id="ARBA00023242"/>
    </source>
</evidence>
<organism evidence="10 11">
    <name type="scientific">Paragonimus westermani</name>
    <dbReference type="NCBI Taxonomy" id="34504"/>
    <lineage>
        <taxon>Eukaryota</taxon>
        <taxon>Metazoa</taxon>
        <taxon>Spiralia</taxon>
        <taxon>Lophotrochozoa</taxon>
        <taxon>Platyhelminthes</taxon>
        <taxon>Trematoda</taxon>
        <taxon>Digenea</taxon>
        <taxon>Plagiorchiida</taxon>
        <taxon>Troglotremata</taxon>
        <taxon>Troglotrematidae</taxon>
        <taxon>Paragonimus</taxon>
    </lineage>
</organism>
<evidence type="ECO:0000256" key="2">
    <source>
        <dbReference type="ARBA" id="ARBA00006317"/>
    </source>
</evidence>
<evidence type="ECO:0000313" key="10">
    <source>
        <dbReference type="EMBL" id="KAF8567719.1"/>
    </source>
</evidence>
<comment type="subcellular location">
    <subcellularLocation>
        <location evidence="1 6 7">Nucleus</location>
    </subcellularLocation>
</comment>
<feature type="region of interest" description="Disordered" evidence="8">
    <location>
        <begin position="196"/>
        <end position="219"/>
    </location>
</feature>
<dbReference type="GO" id="GO:0005634">
    <property type="term" value="C:nucleus"/>
    <property type="evidence" value="ECO:0007669"/>
    <property type="project" value="UniProtKB-SubCell"/>
</dbReference>
<dbReference type="InterPro" id="IPR046333">
    <property type="entry name" value="HXA10/ABDB-like"/>
</dbReference>
<dbReference type="EMBL" id="JTDF01003547">
    <property type="protein sequence ID" value="KAF8567719.1"/>
    <property type="molecule type" value="Genomic_DNA"/>
</dbReference>
<dbReference type="PROSITE" id="PS50071">
    <property type="entry name" value="HOMEOBOX_2"/>
    <property type="match status" value="1"/>
</dbReference>
<evidence type="ECO:0000259" key="9">
    <source>
        <dbReference type="PROSITE" id="PS50071"/>
    </source>
</evidence>
<dbReference type="PROSITE" id="PS00027">
    <property type="entry name" value="HOMEOBOX_1"/>
    <property type="match status" value="1"/>
</dbReference>
<dbReference type="InterPro" id="IPR001356">
    <property type="entry name" value="HD"/>
</dbReference>
<dbReference type="Pfam" id="PF00046">
    <property type="entry name" value="Homeodomain"/>
    <property type="match status" value="1"/>
</dbReference>
<evidence type="ECO:0000256" key="7">
    <source>
        <dbReference type="RuleBase" id="RU000682"/>
    </source>
</evidence>
<comment type="caution">
    <text evidence="10">The sequence shown here is derived from an EMBL/GenBank/DDBJ whole genome shotgun (WGS) entry which is preliminary data.</text>
</comment>
<dbReference type="InterPro" id="IPR009057">
    <property type="entry name" value="Homeodomain-like_sf"/>
</dbReference>
<dbReference type="PANTHER" id="PTHR45874">
    <property type="entry name" value="HOMEOBOX PROTEIN ABDOMINAL-B"/>
    <property type="match status" value="1"/>
</dbReference>
<evidence type="ECO:0000256" key="4">
    <source>
        <dbReference type="ARBA" id="ARBA00023155"/>
    </source>
</evidence>
<keyword evidence="4 6" id="KW-0371">Homeobox</keyword>
<evidence type="ECO:0000256" key="3">
    <source>
        <dbReference type="ARBA" id="ARBA00023125"/>
    </source>
</evidence>
<dbReference type="AlphaFoldDB" id="A0A8T0DIL5"/>
<dbReference type="OrthoDB" id="6159439at2759"/>
<sequence length="397" mass="44863">MATLRMTGKANTYPRINDTQVGPNKVASFDPAFFTRSTKPPNGFTEAHVVCPSTPGSLLSTANSPRRLQSEDSYWRIGEHWIPPTPTQFVPTYFSTGSSTCPPFHRPCQMNRNCPISNLSPRHIPKEMHVAAAAAAAFALRSNALPAYSHQRRCIPPTHSYTGEFRRLADLSVEAASLFGNQLSPTVTATVTATEHPESANYSDDLIDKQNERQSLRKKRRPYTRFQTMVLEKEYGETSYITRQKRWELSCRLNLNERQVKVWFQNRRMKTKKLQSRSHSQVGVEETQLDDKQHNSNMTFSQPVIDRPQWKTLTTLPSHEICSPNRLRESTVPEDLETIPSVTNEVLEHMDPFQANASILNLSKSHFLTSSVLTADLNRLGVSNTQGSGLTRSLILH</sequence>
<keyword evidence="11" id="KW-1185">Reference proteome</keyword>
<dbReference type="SMART" id="SM00389">
    <property type="entry name" value="HOX"/>
    <property type="match status" value="1"/>
</dbReference>
<dbReference type="SUPFAM" id="SSF46689">
    <property type="entry name" value="Homeodomain-like"/>
    <property type="match status" value="1"/>
</dbReference>
<proteinExistence type="inferred from homology"/>
<gene>
    <name evidence="10" type="ORF">P879_05583</name>
</gene>
<accession>A0A8T0DIL5</accession>
<protein>
    <recommendedName>
        <fullName evidence="9">Homeobox domain-containing protein</fullName>
    </recommendedName>
</protein>
<dbReference type="InterPro" id="IPR017970">
    <property type="entry name" value="Homeobox_CS"/>
</dbReference>
<dbReference type="GO" id="GO:0000981">
    <property type="term" value="F:DNA-binding transcription factor activity, RNA polymerase II-specific"/>
    <property type="evidence" value="ECO:0007669"/>
    <property type="project" value="InterPro"/>
</dbReference>
<dbReference type="CDD" id="cd00086">
    <property type="entry name" value="homeodomain"/>
    <property type="match status" value="1"/>
</dbReference>
<feature type="domain" description="Homeobox" evidence="9">
    <location>
        <begin position="214"/>
        <end position="274"/>
    </location>
</feature>
<keyword evidence="3 6" id="KW-0238">DNA-binding</keyword>
<feature type="DNA-binding region" description="Homeobox" evidence="6">
    <location>
        <begin position="216"/>
        <end position="275"/>
    </location>
</feature>
<dbReference type="PRINTS" id="PR00024">
    <property type="entry name" value="HOMEOBOX"/>
</dbReference>
<evidence type="ECO:0000256" key="6">
    <source>
        <dbReference type="PROSITE-ProRule" id="PRU00108"/>
    </source>
</evidence>
<dbReference type="Proteomes" id="UP000699462">
    <property type="component" value="Unassembled WGS sequence"/>
</dbReference>
<evidence type="ECO:0000256" key="8">
    <source>
        <dbReference type="SAM" id="MobiDB-lite"/>
    </source>
</evidence>
<dbReference type="PANTHER" id="PTHR45874:SF4">
    <property type="entry name" value="HOMEOBOX PROTEIN ABDOMINAL-B"/>
    <property type="match status" value="1"/>
</dbReference>
<evidence type="ECO:0000313" key="11">
    <source>
        <dbReference type="Proteomes" id="UP000699462"/>
    </source>
</evidence>
<evidence type="ECO:0000256" key="1">
    <source>
        <dbReference type="ARBA" id="ARBA00004123"/>
    </source>
</evidence>
<keyword evidence="5 6" id="KW-0539">Nucleus</keyword>
<feature type="compositionally biased region" description="Basic and acidic residues" evidence="8">
    <location>
        <begin position="206"/>
        <end position="215"/>
    </location>
</feature>
<name>A0A8T0DIL5_9TREM</name>
<comment type="similarity">
    <text evidence="2">Belongs to the Abd-B homeobox family.</text>
</comment>
<dbReference type="GO" id="GO:0000978">
    <property type="term" value="F:RNA polymerase II cis-regulatory region sequence-specific DNA binding"/>
    <property type="evidence" value="ECO:0007669"/>
    <property type="project" value="TreeGrafter"/>
</dbReference>
<dbReference type="Gene3D" id="1.10.10.60">
    <property type="entry name" value="Homeodomain-like"/>
    <property type="match status" value="1"/>
</dbReference>